<accession>A0A6P6UHE4</accession>
<keyword evidence="1" id="KW-0479">Metal-binding</keyword>
<dbReference type="GeneID" id="113711321"/>
<dbReference type="PANTHER" id="PTHR31286">
    <property type="entry name" value="GLYCINE-RICH CELL WALL STRUCTURAL PROTEIN 1.8-LIKE"/>
    <property type="match status" value="1"/>
</dbReference>
<dbReference type="Proteomes" id="UP001652660">
    <property type="component" value="Chromosome 10e"/>
</dbReference>
<dbReference type="GO" id="GO:0008270">
    <property type="term" value="F:zinc ion binding"/>
    <property type="evidence" value="ECO:0007669"/>
    <property type="project" value="UniProtKB-KW"/>
</dbReference>
<gene>
    <name evidence="4" type="primary">LOC113711321</name>
</gene>
<organism evidence="3 4">
    <name type="scientific">Coffea arabica</name>
    <name type="common">Arabian coffee</name>
    <dbReference type="NCBI Taxonomy" id="13443"/>
    <lineage>
        <taxon>Eukaryota</taxon>
        <taxon>Viridiplantae</taxon>
        <taxon>Streptophyta</taxon>
        <taxon>Embryophyta</taxon>
        <taxon>Tracheophyta</taxon>
        <taxon>Spermatophyta</taxon>
        <taxon>Magnoliopsida</taxon>
        <taxon>eudicotyledons</taxon>
        <taxon>Gunneridae</taxon>
        <taxon>Pentapetalae</taxon>
        <taxon>asterids</taxon>
        <taxon>lamiids</taxon>
        <taxon>Gentianales</taxon>
        <taxon>Rubiaceae</taxon>
        <taxon>Ixoroideae</taxon>
        <taxon>Gardenieae complex</taxon>
        <taxon>Bertiereae - Coffeeae clade</taxon>
        <taxon>Coffeeae</taxon>
        <taxon>Coffea</taxon>
    </lineage>
</organism>
<evidence type="ECO:0000256" key="1">
    <source>
        <dbReference type="PROSITE-ProRule" id="PRU00047"/>
    </source>
</evidence>
<dbReference type="Pfam" id="PF14392">
    <property type="entry name" value="zf-CCHC_4"/>
    <property type="match status" value="1"/>
</dbReference>
<evidence type="ECO:0000313" key="3">
    <source>
        <dbReference type="Proteomes" id="UP001652660"/>
    </source>
</evidence>
<evidence type="ECO:0000313" key="4">
    <source>
        <dbReference type="RefSeq" id="XP_027090285.1"/>
    </source>
</evidence>
<dbReference type="InterPro" id="IPR025836">
    <property type="entry name" value="Zn_knuckle_CX2CX4HX4C"/>
</dbReference>
<proteinExistence type="predicted"/>
<dbReference type="InterPro" id="IPR040256">
    <property type="entry name" value="At4g02000-like"/>
</dbReference>
<dbReference type="PANTHER" id="PTHR31286:SF178">
    <property type="entry name" value="DUF4283 DOMAIN-CONTAINING PROTEIN"/>
    <property type="match status" value="1"/>
</dbReference>
<dbReference type="AlphaFoldDB" id="A0A6P6UHE4"/>
<dbReference type="OrthoDB" id="990365at2759"/>
<name>A0A6P6UHE4_COFAR</name>
<sequence>MSELEGVDLCSDDIRGGVQDCSRSLVGRLIGDKVANFTGVKNFTNHVWGYPRNMVVTELGPNLFQFQLEKEEDREKILEGGSWIMDNQILVIKEWEVGCERKLNHFRFAYLWVQIWNLPVHWLCRSVGFKLGKLFRSVKEVIVPPGEGKEGRHMKIMAEIDVLQPPPRGTLVKLEGVNTWVEFKYERCPDFCYNCGRIGHGDKSCNGERRDG</sequence>
<evidence type="ECO:0000259" key="2">
    <source>
        <dbReference type="PROSITE" id="PS50158"/>
    </source>
</evidence>
<dbReference type="PROSITE" id="PS50158">
    <property type="entry name" value="ZF_CCHC"/>
    <property type="match status" value="1"/>
</dbReference>
<dbReference type="GO" id="GO:0003676">
    <property type="term" value="F:nucleic acid binding"/>
    <property type="evidence" value="ECO:0007669"/>
    <property type="project" value="InterPro"/>
</dbReference>
<feature type="domain" description="CCHC-type" evidence="2">
    <location>
        <begin position="192"/>
        <end position="205"/>
    </location>
</feature>
<keyword evidence="1" id="KW-0863">Zinc-finger</keyword>
<dbReference type="InterPro" id="IPR001878">
    <property type="entry name" value="Znf_CCHC"/>
</dbReference>
<reference evidence="4" key="2">
    <citation type="submission" date="2025-08" db="UniProtKB">
        <authorList>
            <consortium name="RefSeq"/>
        </authorList>
    </citation>
    <scope>IDENTIFICATION</scope>
    <source>
        <tissue evidence="4">Leaves</tissue>
    </source>
</reference>
<reference evidence="3" key="1">
    <citation type="journal article" date="2025" name="Foods">
        <title>Unveiling the Microbial Signatures of Arabica Coffee Cherries: Insights into Ripeness Specific Diversity, Functional Traits, and Implications for Quality and Safety.</title>
        <authorList>
            <consortium name="RefSeq"/>
            <person name="Tenea G.N."/>
            <person name="Cifuentes V."/>
            <person name="Reyes P."/>
            <person name="Cevallos-Vallejos M."/>
        </authorList>
    </citation>
    <scope>NUCLEOTIDE SEQUENCE [LARGE SCALE GENOMIC DNA]</scope>
</reference>
<keyword evidence="3" id="KW-1185">Reference proteome</keyword>
<dbReference type="RefSeq" id="XP_027090285.1">
    <property type="nucleotide sequence ID" value="XM_027234484.1"/>
</dbReference>
<keyword evidence="1" id="KW-0862">Zinc</keyword>
<dbReference type="Pfam" id="PF14111">
    <property type="entry name" value="DUF4283"/>
    <property type="match status" value="1"/>
</dbReference>
<dbReference type="InterPro" id="IPR025558">
    <property type="entry name" value="DUF4283"/>
</dbReference>
<protein>
    <recommendedName>
        <fullName evidence="2">CCHC-type domain-containing protein</fullName>
    </recommendedName>
</protein>